<dbReference type="Pfam" id="PF01370">
    <property type="entry name" value="Epimerase"/>
    <property type="match status" value="1"/>
</dbReference>
<feature type="domain" description="NAD-dependent epimerase/dehydratase" evidence="1">
    <location>
        <begin position="20"/>
        <end position="43"/>
    </location>
</feature>
<accession>A0A6I6IXI7</accession>
<evidence type="ECO:0000259" key="1">
    <source>
        <dbReference type="Pfam" id="PF01370"/>
    </source>
</evidence>
<dbReference type="InterPro" id="IPR036291">
    <property type="entry name" value="NAD(P)-bd_dom_sf"/>
</dbReference>
<gene>
    <name evidence="2" type="ORF">EI983_03985</name>
</gene>
<dbReference type="Gene3D" id="3.40.50.720">
    <property type="entry name" value="NAD(P)-binding Rossmann-like Domain"/>
    <property type="match status" value="1"/>
</dbReference>
<dbReference type="OrthoDB" id="9801785at2"/>
<reference evidence="3" key="1">
    <citation type="submission" date="2018-12" db="EMBL/GenBank/DDBJ databases">
        <title>Complete genome sequence of Roseovarius sp. MME-070.</title>
        <authorList>
            <person name="Nam Y.-D."/>
            <person name="Kang J."/>
            <person name="Chung W.-H."/>
            <person name="Park Y.S."/>
        </authorList>
    </citation>
    <scope>NUCLEOTIDE SEQUENCE [LARGE SCALE GENOMIC DNA]</scope>
    <source>
        <strain evidence="3">MME-070</strain>
    </source>
</reference>
<proteinExistence type="predicted"/>
<dbReference type="InterPro" id="IPR001509">
    <property type="entry name" value="Epimerase_deHydtase"/>
</dbReference>
<evidence type="ECO:0000313" key="3">
    <source>
        <dbReference type="Proteomes" id="UP000428330"/>
    </source>
</evidence>
<name>A0A6I6IXI7_9RHOB</name>
<dbReference type="KEGG" id="rom:EI983_03985"/>
<dbReference type="EMBL" id="CP034348">
    <property type="protein sequence ID" value="QGY00292.1"/>
    <property type="molecule type" value="Genomic_DNA"/>
</dbReference>
<keyword evidence="3" id="KW-1185">Reference proteome</keyword>
<protein>
    <submittedName>
        <fullName evidence="2">NAD-dependent epimerase/dehydratase family protein</fullName>
    </submittedName>
</protein>
<sequence length="110" mass="11713">MIAPDFEVDDQHKNGLPRVVLVAGGAGFIGSNLCRRLLDAGDRFELVCQHPLTPCTTQTIRPDTHLNQSRPAFLASGVRQRISNVTLPIACPLSKKACASATLSSGKVCA</sequence>
<evidence type="ECO:0000313" key="2">
    <source>
        <dbReference type="EMBL" id="QGY00292.1"/>
    </source>
</evidence>
<organism evidence="2 3">
    <name type="scientific">Roseovarius faecimaris</name>
    <dbReference type="NCBI Taxonomy" id="2494550"/>
    <lineage>
        <taxon>Bacteria</taxon>
        <taxon>Pseudomonadati</taxon>
        <taxon>Pseudomonadota</taxon>
        <taxon>Alphaproteobacteria</taxon>
        <taxon>Rhodobacterales</taxon>
        <taxon>Roseobacteraceae</taxon>
        <taxon>Roseovarius</taxon>
    </lineage>
</organism>
<dbReference type="SUPFAM" id="SSF51735">
    <property type="entry name" value="NAD(P)-binding Rossmann-fold domains"/>
    <property type="match status" value="1"/>
</dbReference>
<dbReference type="Proteomes" id="UP000428330">
    <property type="component" value="Chromosome"/>
</dbReference>
<dbReference type="AlphaFoldDB" id="A0A6I6IXI7"/>